<evidence type="ECO:0000259" key="8">
    <source>
        <dbReference type="Pfam" id="PF01694"/>
    </source>
</evidence>
<dbReference type="Gene3D" id="1.20.1540.10">
    <property type="entry name" value="Rhomboid-like"/>
    <property type="match status" value="1"/>
</dbReference>
<comment type="subcellular location">
    <subcellularLocation>
        <location evidence="1">Membrane</location>
        <topology evidence="1">Multi-pass membrane protein</topology>
    </subcellularLocation>
</comment>
<keyword evidence="6 7" id="KW-0472">Membrane</keyword>
<comment type="similarity">
    <text evidence="2">Belongs to the peptidase S54 family.</text>
</comment>
<dbReference type="GO" id="GO:0004252">
    <property type="term" value="F:serine-type endopeptidase activity"/>
    <property type="evidence" value="ECO:0007669"/>
    <property type="project" value="InterPro"/>
</dbReference>
<feature type="transmembrane region" description="Helical" evidence="7">
    <location>
        <begin position="86"/>
        <end position="107"/>
    </location>
</feature>
<gene>
    <name evidence="10" type="ORF">AXK11_01150</name>
</gene>
<organism evidence="10 11">
    <name type="scientific">Cephaloticoccus primus</name>
    <dbReference type="NCBI Taxonomy" id="1548207"/>
    <lineage>
        <taxon>Bacteria</taxon>
        <taxon>Pseudomonadati</taxon>
        <taxon>Verrucomicrobiota</taxon>
        <taxon>Opitutia</taxon>
        <taxon>Opitutales</taxon>
        <taxon>Opitutaceae</taxon>
        <taxon>Cephaloticoccus</taxon>
    </lineage>
</organism>
<evidence type="ECO:0000256" key="1">
    <source>
        <dbReference type="ARBA" id="ARBA00004141"/>
    </source>
</evidence>
<dbReference type="Pfam" id="PF20216">
    <property type="entry name" value="DUF6576"/>
    <property type="match status" value="1"/>
</dbReference>
<dbReference type="InterPro" id="IPR046483">
    <property type="entry name" value="DUF6576"/>
</dbReference>
<dbReference type="InterPro" id="IPR050925">
    <property type="entry name" value="Rhomboid_protease_S54"/>
</dbReference>
<keyword evidence="3 7" id="KW-0812">Transmembrane</keyword>
<evidence type="ECO:0000313" key="10">
    <source>
        <dbReference type="EMBL" id="KXU38076.1"/>
    </source>
</evidence>
<evidence type="ECO:0000256" key="3">
    <source>
        <dbReference type="ARBA" id="ARBA00022692"/>
    </source>
</evidence>
<evidence type="ECO:0000256" key="6">
    <source>
        <dbReference type="ARBA" id="ARBA00023136"/>
    </source>
</evidence>
<dbReference type="AlphaFoldDB" id="A0A139SU22"/>
<reference evidence="11" key="1">
    <citation type="submission" date="2016-02" db="EMBL/GenBank/DDBJ databases">
        <authorList>
            <person name="Sanders J.G."/>
            <person name="Lin J.Y."/>
            <person name="Wertz J.T."/>
            <person name="Russell J.A."/>
            <person name="Moreau C.S."/>
            <person name="Powell S."/>
        </authorList>
    </citation>
    <scope>NUCLEOTIDE SEQUENCE [LARGE SCALE GENOMIC DNA]</scope>
    <source>
        <strain evidence="11">CAG34</strain>
    </source>
</reference>
<dbReference type="STRING" id="1548207.AXK11_01150"/>
<dbReference type="SUPFAM" id="SSF144091">
    <property type="entry name" value="Rhomboid-like"/>
    <property type="match status" value="1"/>
</dbReference>
<feature type="transmembrane region" description="Helical" evidence="7">
    <location>
        <begin position="57"/>
        <end position="74"/>
    </location>
</feature>
<dbReference type="GO" id="GO:0016020">
    <property type="term" value="C:membrane"/>
    <property type="evidence" value="ECO:0007669"/>
    <property type="project" value="UniProtKB-SubCell"/>
</dbReference>
<evidence type="ECO:0000313" key="11">
    <source>
        <dbReference type="Proteomes" id="UP000070058"/>
    </source>
</evidence>
<name>A0A139SU22_9BACT</name>
<evidence type="ECO:0000256" key="7">
    <source>
        <dbReference type="SAM" id="Phobius"/>
    </source>
</evidence>
<dbReference type="EMBL" id="LSZQ01000009">
    <property type="protein sequence ID" value="KXU38076.1"/>
    <property type="molecule type" value="Genomic_DNA"/>
</dbReference>
<keyword evidence="4" id="KW-0378">Hydrolase</keyword>
<evidence type="ECO:0000256" key="5">
    <source>
        <dbReference type="ARBA" id="ARBA00022989"/>
    </source>
</evidence>
<keyword evidence="5 7" id="KW-1133">Transmembrane helix</keyword>
<dbReference type="InterPro" id="IPR022764">
    <property type="entry name" value="Peptidase_S54_rhomboid_dom"/>
</dbReference>
<feature type="domain" description="DUF6576" evidence="9">
    <location>
        <begin position="252"/>
        <end position="279"/>
    </location>
</feature>
<dbReference type="Proteomes" id="UP000070058">
    <property type="component" value="Unassembled WGS sequence"/>
</dbReference>
<dbReference type="PANTHER" id="PTHR43731">
    <property type="entry name" value="RHOMBOID PROTEASE"/>
    <property type="match status" value="1"/>
</dbReference>
<evidence type="ECO:0000259" key="9">
    <source>
        <dbReference type="Pfam" id="PF20216"/>
    </source>
</evidence>
<dbReference type="PANTHER" id="PTHR43731:SF14">
    <property type="entry name" value="PRESENILIN-ASSOCIATED RHOMBOID-LIKE PROTEIN, MITOCHONDRIAL"/>
    <property type="match status" value="1"/>
</dbReference>
<feature type="transmembrane region" description="Helical" evidence="7">
    <location>
        <begin position="178"/>
        <end position="196"/>
    </location>
</feature>
<evidence type="ECO:0000256" key="2">
    <source>
        <dbReference type="ARBA" id="ARBA00009045"/>
    </source>
</evidence>
<dbReference type="Pfam" id="PF01694">
    <property type="entry name" value="Rhomboid"/>
    <property type="match status" value="1"/>
</dbReference>
<accession>A0A139SU22</accession>
<evidence type="ECO:0000256" key="4">
    <source>
        <dbReference type="ARBA" id="ARBA00022801"/>
    </source>
</evidence>
<feature type="domain" description="Peptidase S54 rhomboid" evidence="8">
    <location>
        <begin position="43"/>
        <end position="201"/>
    </location>
</feature>
<sequence length="288" mass="32215">MLVWLIAAVIAGFVLQLVFSRWFGVNRTFTQLFALSPMGFKAGQVWPLLTYAFLHDPTNLLHIGGNLLGLYFLGRELLPVMGERRFLIFYGAATVMGGLLWLGTHWLGRDYSLLLGASASVYGLLTVYACFYPDRRITLLLFFIMPLSVKPKHLAFIALGLSACGFLFYEIMGAASPFGIAHSAHLGGMLTGWLYYRYLHERRWGTGRGGAVSLELPRWFKRRNKKAGLTTAARGASAPKYRVNMSNPADLRAEVDRILDKINTKGFGALTDEEKRLLDSAKDLLSRR</sequence>
<dbReference type="InterPro" id="IPR035952">
    <property type="entry name" value="Rhomboid-like_sf"/>
</dbReference>
<feature type="transmembrane region" description="Helical" evidence="7">
    <location>
        <begin position="113"/>
        <end position="132"/>
    </location>
</feature>
<keyword evidence="11" id="KW-1185">Reference proteome</keyword>
<comment type="caution">
    <text evidence="10">The sequence shown here is derived from an EMBL/GenBank/DDBJ whole genome shotgun (WGS) entry which is preliminary data.</text>
</comment>
<proteinExistence type="inferred from homology"/>
<feature type="transmembrane region" description="Helical" evidence="7">
    <location>
        <begin position="153"/>
        <end position="172"/>
    </location>
</feature>
<protein>
    <submittedName>
        <fullName evidence="10">Uncharacterized protein</fullName>
    </submittedName>
</protein>